<feature type="coiled-coil region" evidence="1">
    <location>
        <begin position="41"/>
        <end position="68"/>
    </location>
</feature>
<evidence type="ECO:0000313" key="3">
    <source>
        <dbReference type="Proteomes" id="UP000271098"/>
    </source>
</evidence>
<reference evidence="4" key="1">
    <citation type="submission" date="2016-06" db="UniProtKB">
        <authorList>
            <consortium name="WormBaseParasite"/>
        </authorList>
    </citation>
    <scope>IDENTIFICATION</scope>
</reference>
<protein>
    <submittedName>
        <fullName evidence="4">SOAR domain-containing protein</fullName>
    </submittedName>
</protein>
<name>A0A183DBF1_9BILA</name>
<evidence type="ECO:0000313" key="4">
    <source>
        <dbReference type="WBParaSite" id="GPUH_0000605001-mRNA-1"/>
    </source>
</evidence>
<gene>
    <name evidence="2" type="ORF">GPUH_LOCUS6041</name>
</gene>
<evidence type="ECO:0000256" key="1">
    <source>
        <dbReference type="SAM" id="Coils"/>
    </source>
</evidence>
<dbReference type="OrthoDB" id="5954088at2759"/>
<keyword evidence="3" id="KW-1185">Reference proteome</keyword>
<accession>A0A183DBF1</accession>
<dbReference type="WBParaSite" id="GPUH_0000605001-mRNA-1">
    <property type="protein sequence ID" value="GPUH_0000605001-mRNA-1"/>
    <property type="gene ID" value="GPUH_0000605001"/>
</dbReference>
<evidence type="ECO:0000313" key="2">
    <source>
        <dbReference type="EMBL" id="VDK53187.1"/>
    </source>
</evidence>
<sequence>MCQFWDSASQLFQSWWRGVKIRRIFRLRLLERRVHRCEAIIREKSDRVLSLENRLSDMKHDLERVKGANKQQSLWIAEMRESISELAETCNKREKYILNKLLPVPAQMQYIRKSENEILLQWRNFPCLEEPRGYLVTVDDRPCGIIKGLQKRARVTDLDGNKESV</sequence>
<dbReference type="AlphaFoldDB" id="A0A183DBF1"/>
<organism evidence="4">
    <name type="scientific">Gongylonema pulchrum</name>
    <dbReference type="NCBI Taxonomy" id="637853"/>
    <lineage>
        <taxon>Eukaryota</taxon>
        <taxon>Metazoa</taxon>
        <taxon>Ecdysozoa</taxon>
        <taxon>Nematoda</taxon>
        <taxon>Chromadorea</taxon>
        <taxon>Rhabditida</taxon>
        <taxon>Spirurina</taxon>
        <taxon>Spiruromorpha</taxon>
        <taxon>Spiruroidea</taxon>
        <taxon>Gongylonematidae</taxon>
        <taxon>Gongylonema</taxon>
    </lineage>
</organism>
<proteinExistence type="predicted"/>
<reference evidence="2 3" key="2">
    <citation type="submission" date="2018-11" db="EMBL/GenBank/DDBJ databases">
        <authorList>
            <consortium name="Pathogen Informatics"/>
        </authorList>
    </citation>
    <scope>NUCLEOTIDE SEQUENCE [LARGE SCALE GENOMIC DNA]</scope>
</reference>
<dbReference type="EMBL" id="UYRT01013596">
    <property type="protein sequence ID" value="VDK53187.1"/>
    <property type="molecule type" value="Genomic_DNA"/>
</dbReference>
<dbReference type="Proteomes" id="UP000271098">
    <property type="component" value="Unassembled WGS sequence"/>
</dbReference>
<keyword evidence="1" id="KW-0175">Coiled coil</keyword>